<name>D6X1S5_TRICA</name>
<keyword evidence="2" id="KW-1185">Reference proteome</keyword>
<reference evidence="1 2" key="2">
    <citation type="journal article" date="2010" name="Nucleic Acids Res.">
        <title>BeetleBase in 2010: revisions to provide comprehensive genomic information for Tribolium castaneum.</title>
        <authorList>
            <person name="Kim H.S."/>
            <person name="Murphy T."/>
            <person name="Xia J."/>
            <person name="Caragea D."/>
            <person name="Park Y."/>
            <person name="Beeman R.W."/>
            <person name="Lorenzen M.D."/>
            <person name="Butcher S."/>
            <person name="Manak J.R."/>
            <person name="Brown S.J."/>
        </authorList>
    </citation>
    <scope>GENOME REANNOTATION</scope>
    <source>
        <strain evidence="1 2">Georgia GA2</strain>
    </source>
</reference>
<dbReference type="InParanoid" id="D6X1S5"/>
<dbReference type="EMBL" id="KQ971371">
    <property type="protein sequence ID" value="EFA09969.1"/>
    <property type="molecule type" value="Genomic_DNA"/>
</dbReference>
<dbReference type="HOGENOM" id="CLU_2797261_0_0_1"/>
<reference evidence="1 2" key="1">
    <citation type="journal article" date="2008" name="Nature">
        <title>The genome of the model beetle and pest Tribolium castaneum.</title>
        <authorList>
            <consortium name="Tribolium Genome Sequencing Consortium"/>
            <person name="Richards S."/>
            <person name="Gibbs R.A."/>
            <person name="Weinstock G.M."/>
            <person name="Brown S.J."/>
            <person name="Denell R."/>
            <person name="Beeman R.W."/>
            <person name="Gibbs R."/>
            <person name="Beeman R.W."/>
            <person name="Brown S.J."/>
            <person name="Bucher G."/>
            <person name="Friedrich M."/>
            <person name="Grimmelikhuijzen C.J."/>
            <person name="Klingler M."/>
            <person name="Lorenzen M."/>
            <person name="Richards S."/>
            <person name="Roth S."/>
            <person name="Schroder R."/>
            <person name="Tautz D."/>
            <person name="Zdobnov E.M."/>
            <person name="Muzny D."/>
            <person name="Gibbs R.A."/>
            <person name="Weinstock G.M."/>
            <person name="Attaway T."/>
            <person name="Bell S."/>
            <person name="Buhay C.J."/>
            <person name="Chandrabose M.N."/>
            <person name="Chavez D."/>
            <person name="Clerk-Blankenburg K.P."/>
            <person name="Cree A."/>
            <person name="Dao M."/>
            <person name="Davis C."/>
            <person name="Chacko J."/>
            <person name="Dinh H."/>
            <person name="Dugan-Rocha S."/>
            <person name="Fowler G."/>
            <person name="Garner T.T."/>
            <person name="Garnes J."/>
            <person name="Gnirke A."/>
            <person name="Hawes A."/>
            <person name="Hernandez J."/>
            <person name="Hines S."/>
            <person name="Holder M."/>
            <person name="Hume J."/>
            <person name="Jhangiani S.N."/>
            <person name="Joshi V."/>
            <person name="Khan Z.M."/>
            <person name="Jackson L."/>
            <person name="Kovar C."/>
            <person name="Kowis A."/>
            <person name="Lee S."/>
            <person name="Lewis L.R."/>
            <person name="Margolis J."/>
            <person name="Morgan M."/>
            <person name="Nazareth L.V."/>
            <person name="Nguyen N."/>
            <person name="Okwuonu G."/>
            <person name="Parker D."/>
            <person name="Richards S."/>
            <person name="Ruiz S.J."/>
            <person name="Santibanez J."/>
            <person name="Savard J."/>
            <person name="Scherer S.E."/>
            <person name="Schneider B."/>
            <person name="Sodergren E."/>
            <person name="Tautz D."/>
            <person name="Vattahil S."/>
            <person name="Villasana D."/>
            <person name="White C.S."/>
            <person name="Wright R."/>
            <person name="Park Y."/>
            <person name="Beeman R.W."/>
            <person name="Lord J."/>
            <person name="Oppert B."/>
            <person name="Lorenzen M."/>
            <person name="Brown S."/>
            <person name="Wang L."/>
            <person name="Savard J."/>
            <person name="Tautz D."/>
            <person name="Richards S."/>
            <person name="Weinstock G."/>
            <person name="Gibbs R.A."/>
            <person name="Liu Y."/>
            <person name="Worley K."/>
            <person name="Weinstock G."/>
            <person name="Elsik C.G."/>
            <person name="Reese J.T."/>
            <person name="Elhaik E."/>
            <person name="Landan G."/>
            <person name="Graur D."/>
            <person name="Arensburger P."/>
            <person name="Atkinson P."/>
            <person name="Beeman R.W."/>
            <person name="Beidler J."/>
            <person name="Brown S.J."/>
            <person name="Demuth J.P."/>
            <person name="Drury D.W."/>
            <person name="Du Y.Z."/>
            <person name="Fujiwara H."/>
            <person name="Lorenzen M."/>
            <person name="Maselli V."/>
            <person name="Osanai M."/>
            <person name="Park Y."/>
            <person name="Robertson H.M."/>
            <person name="Tu Z."/>
            <person name="Wang J.J."/>
            <person name="Wang S."/>
            <person name="Richards S."/>
            <person name="Song H."/>
            <person name="Zhang L."/>
            <person name="Sodergren E."/>
            <person name="Werner D."/>
            <person name="Stanke M."/>
            <person name="Morgenstern B."/>
            <person name="Solovyev V."/>
            <person name="Kosarev P."/>
            <person name="Brown G."/>
            <person name="Chen H.C."/>
            <person name="Ermolaeva O."/>
            <person name="Hlavina W."/>
            <person name="Kapustin Y."/>
            <person name="Kiryutin B."/>
            <person name="Kitts P."/>
            <person name="Maglott D."/>
            <person name="Pruitt K."/>
            <person name="Sapojnikov V."/>
            <person name="Souvorov A."/>
            <person name="Mackey A.J."/>
            <person name="Waterhouse R.M."/>
            <person name="Wyder S."/>
            <person name="Zdobnov E.M."/>
            <person name="Zdobnov E.M."/>
            <person name="Wyder S."/>
            <person name="Kriventseva E.V."/>
            <person name="Kadowaki T."/>
            <person name="Bork P."/>
            <person name="Aranda M."/>
            <person name="Bao R."/>
            <person name="Beermann A."/>
            <person name="Berns N."/>
            <person name="Bolognesi R."/>
            <person name="Bonneton F."/>
            <person name="Bopp D."/>
            <person name="Brown S.J."/>
            <person name="Bucher G."/>
            <person name="Butts T."/>
            <person name="Chaumot A."/>
            <person name="Denell R.E."/>
            <person name="Ferrier D.E."/>
            <person name="Friedrich M."/>
            <person name="Gordon C.M."/>
            <person name="Jindra M."/>
            <person name="Klingler M."/>
            <person name="Lan Q."/>
            <person name="Lattorff H.M."/>
            <person name="Laudet V."/>
            <person name="von Levetsow C."/>
            <person name="Liu Z."/>
            <person name="Lutz R."/>
            <person name="Lynch J.A."/>
            <person name="da Fonseca R.N."/>
            <person name="Posnien N."/>
            <person name="Reuter R."/>
            <person name="Roth S."/>
            <person name="Savard J."/>
            <person name="Schinko J.B."/>
            <person name="Schmitt C."/>
            <person name="Schoppmeier M."/>
            <person name="Schroder R."/>
            <person name="Shippy T.D."/>
            <person name="Simonnet F."/>
            <person name="Marques-Souza H."/>
            <person name="Tautz D."/>
            <person name="Tomoyasu Y."/>
            <person name="Trauner J."/>
            <person name="Van der Zee M."/>
            <person name="Vervoort M."/>
            <person name="Wittkopp N."/>
            <person name="Wimmer E.A."/>
            <person name="Yang X."/>
            <person name="Jones A.K."/>
            <person name="Sattelle D.B."/>
            <person name="Ebert P.R."/>
            <person name="Nelson D."/>
            <person name="Scott J.G."/>
            <person name="Beeman R.W."/>
            <person name="Muthukrishnan S."/>
            <person name="Kramer K.J."/>
            <person name="Arakane Y."/>
            <person name="Beeman R.W."/>
            <person name="Zhu Q."/>
            <person name="Hogenkamp D."/>
            <person name="Dixit R."/>
            <person name="Oppert B."/>
            <person name="Jiang H."/>
            <person name="Zou Z."/>
            <person name="Marshall J."/>
            <person name="Elpidina E."/>
            <person name="Vinokurov K."/>
            <person name="Oppert C."/>
            <person name="Zou Z."/>
            <person name="Evans J."/>
            <person name="Lu Z."/>
            <person name="Zhao P."/>
            <person name="Sumathipala N."/>
            <person name="Altincicek B."/>
            <person name="Vilcinskas A."/>
            <person name="Williams M."/>
            <person name="Hultmark D."/>
            <person name="Hetru C."/>
            <person name="Jiang H."/>
            <person name="Grimmelikhuijzen C.J."/>
            <person name="Hauser F."/>
            <person name="Cazzamali G."/>
            <person name="Williamson M."/>
            <person name="Park Y."/>
            <person name="Li B."/>
            <person name="Tanaka Y."/>
            <person name="Predel R."/>
            <person name="Neupert S."/>
            <person name="Schachtner J."/>
            <person name="Verleyen P."/>
            <person name="Raible F."/>
            <person name="Bork P."/>
            <person name="Friedrich M."/>
            <person name="Walden K.K."/>
            <person name="Robertson H.M."/>
            <person name="Angeli S."/>
            <person name="Foret S."/>
            <person name="Bucher G."/>
            <person name="Schuetz S."/>
            <person name="Maleszka R."/>
            <person name="Wimmer E.A."/>
            <person name="Beeman R.W."/>
            <person name="Lorenzen M."/>
            <person name="Tomoyasu Y."/>
            <person name="Miller S.C."/>
            <person name="Grossmann D."/>
            <person name="Bucher G."/>
        </authorList>
    </citation>
    <scope>NUCLEOTIDE SEQUENCE [LARGE SCALE GENOMIC DNA]</scope>
    <source>
        <strain evidence="1 2">Georgia GA2</strain>
    </source>
</reference>
<organism evidence="1 2">
    <name type="scientific">Tribolium castaneum</name>
    <name type="common">Red flour beetle</name>
    <dbReference type="NCBI Taxonomy" id="7070"/>
    <lineage>
        <taxon>Eukaryota</taxon>
        <taxon>Metazoa</taxon>
        <taxon>Ecdysozoa</taxon>
        <taxon>Arthropoda</taxon>
        <taxon>Hexapoda</taxon>
        <taxon>Insecta</taxon>
        <taxon>Pterygota</taxon>
        <taxon>Neoptera</taxon>
        <taxon>Endopterygota</taxon>
        <taxon>Coleoptera</taxon>
        <taxon>Polyphaga</taxon>
        <taxon>Cucujiformia</taxon>
        <taxon>Tenebrionidae</taxon>
        <taxon>Tenebrionidae incertae sedis</taxon>
        <taxon>Tribolium</taxon>
    </lineage>
</organism>
<gene>
    <name evidence="1" type="primary">GLEAN_12127</name>
    <name evidence="1" type="ORF">TcasGA2_TC012127</name>
</gene>
<protein>
    <submittedName>
        <fullName evidence="1">Uncharacterized protein</fullName>
    </submittedName>
</protein>
<proteinExistence type="predicted"/>
<sequence length="68" mass="7729">MVAFIYPLKVTPPGYGFKSSKIEGEITRFYISKQDEIADELIWSNGKKLRYVTGTGPATQREENALHH</sequence>
<evidence type="ECO:0000313" key="1">
    <source>
        <dbReference type="EMBL" id="EFA09969.1"/>
    </source>
</evidence>
<evidence type="ECO:0000313" key="2">
    <source>
        <dbReference type="Proteomes" id="UP000007266"/>
    </source>
</evidence>
<dbReference type="AlphaFoldDB" id="D6X1S5"/>
<dbReference type="Proteomes" id="UP000007266">
    <property type="component" value="Linkage group 9"/>
</dbReference>
<accession>D6X1S5</accession>